<reference evidence="2 3" key="1">
    <citation type="submission" date="2024-02" db="EMBL/GenBank/DDBJ databases">
        <title>STSV induces naive adaptation in Sulfolobus.</title>
        <authorList>
            <person name="Xiang X."/>
            <person name="Song M."/>
        </authorList>
    </citation>
    <scope>NUCLEOTIDE SEQUENCE [LARGE SCALE GENOMIC DNA]</scope>
    <source>
        <strain evidence="2 3">RT2</strain>
    </source>
</reference>
<dbReference type="RefSeq" id="WP_338602994.1">
    <property type="nucleotide sequence ID" value="NZ_CP146016.1"/>
</dbReference>
<dbReference type="GO" id="GO:0016491">
    <property type="term" value="F:oxidoreductase activity"/>
    <property type="evidence" value="ECO:0007669"/>
    <property type="project" value="InterPro"/>
</dbReference>
<evidence type="ECO:0008006" key="4">
    <source>
        <dbReference type="Google" id="ProtNLM"/>
    </source>
</evidence>
<evidence type="ECO:0000313" key="3">
    <source>
        <dbReference type="Proteomes" id="UP001432202"/>
    </source>
</evidence>
<dbReference type="SUPFAM" id="SSF56003">
    <property type="entry name" value="Molybdenum cofactor-binding domain"/>
    <property type="match status" value="1"/>
</dbReference>
<evidence type="ECO:0000313" key="2">
    <source>
        <dbReference type="EMBL" id="WWQ61138.1"/>
    </source>
</evidence>
<proteinExistence type="predicted"/>
<sequence length="77" mass="8466">MEVPNVEISSTETPSPRSSLGIKGIGEGETFGPLCAIPNAIEDAFHMLGMKVRIRDLPITPEKLYRLIQEAKNKNKS</sequence>
<protein>
    <recommendedName>
        <fullName evidence="4">Aldehyde oxidase/xanthine dehydrogenase second molybdopterin binding domain-containing protein</fullName>
    </recommendedName>
</protein>
<feature type="compositionally biased region" description="Polar residues" evidence="1">
    <location>
        <begin position="7"/>
        <end position="18"/>
    </location>
</feature>
<dbReference type="Proteomes" id="UP001432202">
    <property type="component" value="Chromosome"/>
</dbReference>
<keyword evidence="3" id="KW-1185">Reference proteome</keyword>
<dbReference type="Gene3D" id="3.30.365.10">
    <property type="entry name" value="Aldehyde oxidase/xanthine dehydrogenase, molybdopterin binding domain"/>
    <property type="match status" value="1"/>
</dbReference>
<dbReference type="GeneID" id="89335783"/>
<dbReference type="InterPro" id="IPR037165">
    <property type="entry name" value="AldOxase/xan_DH_Mopterin-bd_sf"/>
</dbReference>
<accession>A0AAX4L3A8</accession>
<gene>
    <name evidence="2" type="ORF">V6M85_03405</name>
</gene>
<dbReference type="AlphaFoldDB" id="A0AAX4L3A8"/>
<evidence type="ECO:0000256" key="1">
    <source>
        <dbReference type="SAM" id="MobiDB-lite"/>
    </source>
</evidence>
<name>A0AAX4L3A8_9CREN</name>
<feature type="region of interest" description="Disordered" evidence="1">
    <location>
        <begin position="1"/>
        <end position="23"/>
    </location>
</feature>
<dbReference type="EMBL" id="CP146016">
    <property type="protein sequence ID" value="WWQ61138.1"/>
    <property type="molecule type" value="Genomic_DNA"/>
</dbReference>
<organism evidence="2 3">
    <name type="scientific">Sulfolobus tengchongensis</name>
    <dbReference type="NCBI Taxonomy" id="207809"/>
    <lineage>
        <taxon>Archaea</taxon>
        <taxon>Thermoproteota</taxon>
        <taxon>Thermoprotei</taxon>
        <taxon>Sulfolobales</taxon>
        <taxon>Sulfolobaceae</taxon>
        <taxon>Sulfolobus</taxon>
    </lineage>
</organism>